<evidence type="ECO:0000259" key="11">
    <source>
        <dbReference type="Pfam" id="PF05746"/>
    </source>
</evidence>
<dbReference type="Pfam" id="PF02092">
    <property type="entry name" value="tRNA_synt_2f"/>
    <property type="match status" value="1"/>
</dbReference>
<dbReference type="InterPro" id="IPR008909">
    <property type="entry name" value="DALR_anticod-bd"/>
</dbReference>
<keyword evidence="5 10" id="KW-0547">Nucleotide-binding</keyword>
<dbReference type="AlphaFoldDB" id="A0A7C4TDK2"/>
<dbReference type="GO" id="GO:0006426">
    <property type="term" value="P:glycyl-tRNA aminoacylation"/>
    <property type="evidence" value="ECO:0007669"/>
    <property type="project" value="UniProtKB-UniRule"/>
</dbReference>
<evidence type="ECO:0000256" key="10">
    <source>
        <dbReference type="HAMAP-Rule" id="MF_00255"/>
    </source>
</evidence>
<evidence type="ECO:0000256" key="8">
    <source>
        <dbReference type="ARBA" id="ARBA00023146"/>
    </source>
</evidence>
<dbReference type="PROSITE" id="PS50861">
    <property type="entry name" value="AA_TRNA_LIGASE_II_GLYAB"/>
    <property type="match status" value="1"/>
</dbReference>
<keyword evidence="6 10" id="KW-0067">ATP-binding</keyword>
<evidence type="ECO:0000256" key="9">
    <source>
        <dbReference type="ARBA" id="ARBA00047937"/>
    </source>
</evidence>
<organism evidence="12">
    <name type="scientific">candidate division WOR-3 bacterium</name>
    <dbReference type="NCBI Taxonomy" id="2052148"/>
    <lineage>
        <taxon>Bacteria</taxon>
        <taxon>Bacteria division WOR-3</taxon>
    </lineage>
</organism>
<dbReference type="PANTHER" id="PTHR30075">
    <property type="entry name" value="GLYCYL-TRNA SYNTHETASE"/>
    <property type="match status" value="1"/>
</dbReference>
<accession>A0A7C4TDK2</accession>
<comment type="subunit">
    <text evidence="10">Tetramer of two alpha and two beta subunits.</text>
</comment>
<dbReference type="Pfam" id="PF05746">
    <property type="entry name" value="DALR_1"/>
    <property type="match status" value="1"/>
</dbReference>
<dbReference type="InterPro" id="IPR015944">
    <property type="entry name" value="Gly-tRNA-synth_bsu"/>
</dbReference>
<dbReference type="EC" id="6.1.1.14" evidence="10"/>
<evidence type="ECO:0000256" key="1">
    <source>
        <dbReference type="ARBA" id="ARBA00004496"/>
    </source>
</evidence>
<dbReference type="GO" id="GO:0005524">
    <property type="term" value="F:ATP binding"/>
    <property type="evidence" value="ECO:0007669"/>
    <property type="project" value="UniProtKB-UniRule"/>
</dbReference>
<sequence>MRSTALQREAPLKTVDFLIEIGFEEFPPLYLVKTADDFCGKIEDLLKRERIFYRSIRKIWTARRIGALILGLTKKQKPQVIEIKGPPKKFAFDEENRPTPMLEGFLNAHNLKLDDIKITKSEKGEYVVAEKKILGKETEEILYYEIPKIIQSLEFSKTMVWNATGVRFPRPIRWIVALLDRKPLRFKYAGVEADRYSMPNFHYSFSPIRLEKPREYLIALRHGGVVSDPVEREKFIKFRIKQLSNLFKAEAIYDEAMIEEINCTIEYPEVCSGEFDKEFLKLPEEVLKSTLKASGNLIWLKNTNRFICVFGSRKRAGKNVSEGFTRVLKARLKDALFYYQNDLKTGLDNLLKQTKGMVWMENLGTIYDKTIRLEKSLDNFSEIKDLDFNSLRRAAHLCKADLLSQMVREKEFTSLQGIMGYYYALNSGESEIVAQIIKEHYRPVSVGDALPKTKEGAVLSIIDKIDNIIGAFLSGQKLSGSYDPLGVRRNGYGIINLLDAYNLDIDLFKILEKHFKLFKTNFDIGIIHNFFKERLERYLQDKGFRYDEIDAVLSVIKENVYDARLRCEALKGFRDTPEFVQLVIGQKRVRNILKGIKLTDEVDVSLLNMPAEKKLYDHGCAVKKKLEPLFSEKNYQEILRVLLGMRKDIDKFFDDVLVMCEDKVLQKNRLNLVNFINQLFLKFADLSKIVIEGEKQGER</sequence>
<evidence type="ECO:0000256" key="2">
    <source>
        <dbReference type="ARBA" id="ARBA00008226"/>
    </source>
</evidence>
<dbReference type="HAMAP" id="MF_00255">
    <property type="entry name" value="Gly_tRNA_synth_beta"/>
    <property type="match status" value="1"/>
</dbReference>
<comment type="subcellular location">
    <subcellularLocation>
        <location evidence="1 10">Cytoplasm</location>
    </subcellularLocation>
</comment>
<keyword evidence="3 10" id="KW-0963">Cytoplasm</keyword>
<protein>
    <recommendedName>
        <fullName evidence="10">Glycine--tRNA ligase beta subunit</fullName>
        <ecNumber evidence="10">6.1.1.14</ecNumber>
    </recommendedName>
    <alternativeName>
        <fullName evidence="10">Glycyl-tRNA synthetase beta subunit</fullName>
        <shortName evidence="10">GlyRS</shortName>
    </alternativeName>
</protein>
<dbReference type="PRINTS" id="PR01045">
    <property type="entry name" value="TRNASYNTHGB"/>
</dbReference>
<dbReference type="GO" id="GO:0005829">
    <property type="term" value="C:cytosol"/>
    <property type="evidence" value="ECO:0007669"/>
    <property type="project" value="TreeGrafter"/>
</dbReference>
<evidence type="ECO:0000256" key="4">
    <source>
        <dbReference type="ARBA" id="ARBA00022598"/>
    </source>
</evidence>
<comment type="caution">
    <text evidence="12">The sequence shown here is derived from an EMBL/GenBank/DDBJ whole genome shotgun (WGS) entry which is preliminary data.</text>
</comment>
<dbReference type="GO" id="GO:0004820">
    <property type="term" value="F:glycine-tRNA ligase activity"/>
    <property type="evidence" value="ECO:0007669"/>
    <property type="project" value="UniProtKB-UniRule"/>
</dbReference>
<evidence type="ECO:0000256" key="6">
    <source>
        <dbReference type="ARBA" id="ARBA00022840"/>
    </source>
</evidence>
<keyword evidence="8 10" id="KW-0030">Aminoacyl-tRNA synthetase</keyword>
<dbReference type="NCBIfam" id="TIGR00211">
    <property type="entry name" value="glyS"/>
    <property type="match status" value="1"/>
</dbReference>
<dbReference type="EMBL" id="DTGZ01000092">
    <property type="protein sequence ID" value="HGV97602.1"/>
    <property type="molecule type" value="Genomic_DNA"/>
</dbReference>
<name>A0A7C4TDK2_UNCW3</name>
<dbReference type="GO" id="GO:0006420">
    <property type="term" value="P:arginyl-tRNA aminoacylation"/>
    <property type="evidence" value="ECO:0007669"/>
    <property type="project" value="InterPro"/>
</dbReference>
<dbReference type="InterPro" id="IPR006194">
    <property type="entry name" value="Gly-tRNA-synth_heterodimer"/>
</dbReference>
<keyword evidence="7 10" id="KW-0648">Protein biosynthesis</keyword>
<dbReference type="GO" id="GO:0004814">
    <property type="term" value="F:arginine-tRNA ligase activity"/>
    <property type="evidence" value="ECO:0007669"/>
    <property type="project" value="InterPro"/>
</dbReference>
<feature type="domain" description="DALR anticodon binding" evidence="11">
    <location>
        <begin position="587"/>
        <end position="680"/>
    </location>
</feature>
<dbReference type="PANTHER" id="PTHR30075:SF2">
    <property type="entry name" value="GLYCINE--TRNA LIGASE, CHLOROPLASTIC_MITOCHONDRIAL 2"/>
    <property type="match status" value="1"/>
</dbReference>
<evidence type="ECO:0000256" key="5">
    <source>
        <dbReference type="ARBA" id="ARBA00022741"/>
    </source>
</evidence>
<dbReference type="SUPFAM" id="SSF109604">
    <property type="entry name" value="HD-domain/PDEase-like"/>
    <property type="match status" value="1"/>
</dbReference>
<keyword evidence="4 10" id="KW-0436">Ligase</keyword>
<comment type="similarity">
    <text evidence="2 10">Belongs to the class-II aminoacyl-tRNA synthetase family.</text>
</comment>
<reference evidence="12" key="1">
    <citation type="journal article" date="2020" name="mSystems">
        <title>Genome- and Community-Level Interaction Insights into Carbon Utilization and Element Cycling Functions of Hydrothermarchaeota in Hydrothermal Sediment.</title>
        <authorList>
            <person name="Zhou Z."/>
            <person name="Liu Y."/>
            <person name="Xu W."/>
            <person name="Pan J."/>
            <person name="Luo Z.H."/>
            <person name="Li M."/>
        </authorList>
    </citation>
    <scope>NUCLEOTIDE SEQUENCE [LARGE SCALE GENOMIC DNA]</scope>
    <source>
        <strain evidence="12">SpSt-774</strain>
    </source>
</reference>
<evidence type="ECO:0000256" key="7">
    <source>
        <dbReference type="ARBA" id="ARBA00022917"/>
    </source>
</evidence>
<evidence type="ECO:0000256" key="3">
    <source>
        <dbReference type="ARBA" id="ARBA00022490"/>
    </source>
</evidence>
<gene>
    <name evidence="10" type="primary">glyS</name>
    <name evidence="12" type="ORF">ENV60_04835</name>
</gene>
<evidence type="ECO:0000313" key="12">
    <source>
        <dbReference type="EMBL" id="HGV97602.1"/>
    </source>
</evidence>
<proteinExistence type="inferred from homology"/>
<comment type="catalytic activity">
    <reaction evidence="9 10">
        <text>tRNA(Gly) + glycine + ATP = glycyl-tRNA(Gly) + AMP + diphosphate</text>
        <dbReference type="Rhea" id="RHEA:16013"/>
        <dbReference type="Rhea" id="RHEA-COMP:9664"/>
        <dbReference type="Rhea" id="RHEA-COMP:9683"/>
        <dbReference type="ChEBI" id="CHEBI:30616"/>
        <dbReference type="ChEBI" id="CHEBI:33019"/>
        <dbReference type="ChEBI" id="CHEBI:57305"/>
        <dbReference type="ChEBI" id="CHEBI:78442"/>
        <dbReference type="ChEBI" id="CHEBI:78522"/>
        <dbReference type="ChEBI" id="CHEBI:456215"/>
        <dbReference type="EC" id="6.1.1.14"/>
    </reaction>
</comment>